<protein>
    <submittedName>
        <fullName evidence="1">Uncharacterized protein</fullName>
    </submittedName>
</protein>
<proteinExistence type="predicted"/>
<dbReference type="PROSITE" id="PS51257">
    <property type="entry name" value="PROKAR_LIPOPROTEIN"/>
    <property type="match status" value="1"/>
</dbReference>
<sequence>MDTYSARRWKVRRVALVLAGGLLVLSGCAGSRDPVPMAASGGGAAGDEATGGFGEVLAAVAKAKIVLCAPGEGGAYIALPPPPGEAAAAAAYFRYLEGRIYQFGPCELPSSRRNEMRIFRYGEPETRDSAIRDMAARHTRPTASFAVGDTYEAQIWSPDPSLDGPVGQAAAAVHFALGRMEHARHLDVGP</sequence>
<evidence type="ECO:0000313" key="1">
    <source>
        <dbReference type="EMBL" id="CAA9219728.1"/>
    </source>
</evidence>
<organism evidence="1">
    <name type="scientific">uncultured Acidimicrobiales bacterium</name>
    <dbReference type="NCBI Taxonomy" id="310071"/>
    <lineage>
        <taxon>Bacteria</taxon>
        <taxon>Bacillati</taxon>
        <taxon>Actinomycetota</taxon>
        <taxon>Acidimicrobiia</taxon>
        <taxon>Acidimicrobiales</taxon>
        <taxon>environmental samples</taxon>
    </lineage>
</organism>
<reference evidence="1" key="1">
    <citation type="submission" date="2020-02" db="EMBL/GenBank/DDBJ databases">
        <authorList>
            <person name="Meier V. D."/>
        </authorList>
    </citation>
    <scope>NUCLEOTIDE SEQUENCE</scope>
    <source>
        <strain evidence="1">AVDCRST_MAG10</strain>
    </source>
</reference>
<dbReference type="AlphaFoldDB" id="A0A6J4HCD5"/>
<name>A0A6J4HCD5_9ACTN</name>
<accession>A0A6J4HCD5</accession>
<dbReference type="EMBL" id="CADCTB010000039">
    <property type="protein sequence ID" value="CAA9219728.1"/>
    <property type="molecule type" value="Genomic_DNA"/>
</dbReference>
<gene>
    <name evidence="1" type="ORF">AVDCRST_MAG10-605</name>
</gene>